<dbReference type="AlphaFoldDB" id="A0A173V9U1"/>
<dbReference type="EMBL" id="CYXM01000014">
    <property type="protein sequence ID" value="CUN22648.1"/>
    <property type="molecule type" value="Genomic_DNA"/>
</dbReference>
<accession>A0A173V9U1</accession>
<evidence type="ECO:0000256" key="1">
    <source>
        <dbReference type="ARBA" id="ARBA00000085"/>
    </source>
</evidence>
<evidence type="ECO:0000256" key="10">
    <source>
        <dbReference type="ARBA" id="ARBA00022840"/>
    </source>
</evidence>
<evidence type="ECO:0000256" key="7">
    <source>
        <dbReference type="ARBA" id="ARBA00022692"/>
    </source>
</evidence>
<evidence type="ECO:0000256" key="12">
    <source>
        <dbReference type="ARBA" id="ARBA00023012"/>
    </source>
</evidence>
<keyword evidence="7 14" id="KW-0812">Transmembrane</keyword>
<comment type="catalytic activity">
    <reaction evidence="1">
        <text>ATP + protein L-histidine = ADP + protein N-phospho-L-histidine.</text>
        <dbReference type="EC" id="2.7.13.3"/>
    </reaction>
</comment>
<evidence type="ECO:0000313" key="17">
    <source>
        <dbReference type="EMBL" id="MCB6937806.1"/>
    </source>
</evidence>
<dbReference type="InterPro" id="IPR036890">
    <property type="entry name" value="HATPase_C_sf"/>
</dbReference>
<evidence type="ECO:0000256" key="2">
    <source>
        <dbReference type="ARBA" id="ARBA00004651"/>
    </source>
</evidence>
<dbReference type="SMART" id="SM00388">
    <property type="entry name" value="HisKA"/>
    <property type="match status" value="1"/>
</dbReference>
<dbReference type="InterPro" id="IPR036097">
    <property type="entry name" value="HisK_dim/P_sf"/>
</dbReference>
<evidence type="ECO:0000313" key="20">
    <source>
        <dbReference type="EMBL" id="RHL77653.1"/>
    </source>
</evidence>
<dbReference type="Proteomes" id="UP001197847">
    <property type="component" value="Unassembled WGS sequence"/>
</dbReference>
<dbReference type="CDD" id="cd00082">
    <property type="entry name" value="HisKA"/>
    <property type="match status" value="1"/>
</dbReference>
<keyword evidence="9 17" id="KW-0418">Kinase</keyword>
<keyword evidence="11 14" id="KW-1133">Transmembrane helix</keyword>
<evidence type="ECO:0000256" key="5">
    <source>
        <dbReference type="ARBA" id="ARBA00022553"/>
    </source>
</evidence>
<dbReference type="InterPro" id="IPR050398">
    <property type="entry name" value="HssS/ArlS-like"/>
</dbReference>
<dbReference type="InterPro" id="IPR005467">
    <property type="entry name" value="His_kinase_dom"/>
</dbReference>
<dbReference type="SUPFAM" id="SSF47384">
    <property type="entry name" value="Homodimeric domain of signal transducing histidine kinase"/>
    <property type="match status" value="1"/>
</dbReference>
<dbReference type="PROSITE" id="PS51257">
    <property type="entry name" value="PROKAR_LIPOPROTEIN"/>
    <property type="match status" value="1"/>
</dbReference>
<keyword evidence="8" id="KW-0547">Nucleotide-binding</keyword>
<dbReference type="GO" id="GO:0000155">
    <property type="term" value="F:phosphorelay sensor kinase activity"/>
    <property type="evidence" value="ECO:0007669"/>
    <property type="project" value="InterPro"/>
</dbReference>
<dbReference type="Pfam" id="PF00512">
    <property type="entry name" value="HisKA"/>
    <property type="match status" value="1"/>
</dbReference>
<reference evidence="19" key="4">
    <citation type="submission" date="2021-10" db="EMBL/GenBank/DDBJ databases">
        <title>Collection of gut derived symbiotic bacterial strains cultured from healthy donors.</title>
        <authorList>
            <person name="Lin H."/>
            <person name="Littmann E."/>
            <person name="Claire K."/>
            <person name="Pamer E."/>
        </authorList>
    </citation>
    <scope>NUCLEOTIDE SEQUENCE</scope>
    <source>
        <strain evidence="19">MSK.22.92</strain>
    </source>
</reference>
<dbReference type="EMBL" id="QRPB01000014">
    <property type="protein sequence ID" value="RHL77653.1"/>
    <property type="molecule type" value="Genomic_DNA"/>
</dbReference>
<keyword evidence="13 14" id="KW-0472">Membrane</keyword>
<dbReference type="InterPro" id="IPR003661">
    <property type="entry name" value="HisK_dim/P_dom"/>
</dbReference>
<keyword evidence="5" id="KW-0597">Phosphoprotein</keyword>
<evidence type="ECO:0000256" key="9">
    <source>
        <dbReference type="ARBA" id="ARBA00022777"/>
    </source>
</evidence>
<evidence type="ECO:0000256" key="4">
    <source>
        <dbReference type="ARBA" id="ARBA00022475"/>
    </source>
</evidence>
<evidence type="ECO:0000313" key="19">
    <source>
        <dbReference type="EMBL" id="MCC2748082.1"/>
    </source>
</evidence>
<evidence type="ECO:0000256" key="14">
    <source>
        <dbReference type="SAM" id="Phobius"/>
    </source>
</evidence>
<dbReference type="PANTHER" id="PTHR45528">
    <property type="entry name" value="SENSOR HISTIDINE KINASE CPXA"/>
    <property type="match status" value="1"/>
</dbReference>
<dbReference type="Proteomes" id="UP000266698">
    <property type="component" value="Unassembled WGS sequence"/>
</dbReference>
<keyword evidence="12" id="KW-0902">Two-component regulatory system</keyword>
<keyword evidence="6" id="KW-0808">Transferase</keyword>
<evidence type="ECO:0000313" key="16">
    <source>
        <dbReference type="EMBL" id="CUN22648.1"/>
    </source>
</evidence>
<evidence type="ECO:0000313" key="18">
    <source>
        <dbReference type="EMBL" id="MCB6960170.1"/>
    </source>
</evidence>
<reference evidence="17" key="3">
    <citation type="submission" date="2021-10" db="EMBL/GenBank/DDBJ databases">
        <title>Collection of gut derived symbiotic bacterial strains cultured from healthy donors.</title>
        <authorList>
            <person name="Lin H."/>
            <person name="Littmann E."/>
            <person name="Kohout C."/>
            <person name="Pamer E.G."/>
        </authorList>
    </citation>
    <scope>NUCLEOTIDE SEQUENCE</scope>
    <source>
        <strain evidence="18">DFI.7.28A</strain>
        <strain evidence="17">DFI.9.42</strain>
    </source>
</reference>
<sequence>MKSDFKAVKAVQIIFGAIILSCCIFGGIYGIGINGLTLFFNNSRYIYDHESPYVQEFQQYVSQKNIAASDISECDEWMDYHCVLFCIIEKDGEAVYSKLNVDKFIVSAKNMYDSRKIAKYQLPVNFADGEANVYIYAGYTEKYYLGVIILGIVISILSGAYVIYRCVNNIIKDYKVNIGKAHEQERKARDEKDQLMRNMAHDLRTPLTGLMTYIDILKLQNKSNESINKNLDILTSKVNELRDLSNLLLDFSIASSDENIHLDEPSFVEYAIGDYLSEMHTIISQNGFCVNIDGIYWEKVKVAVNGSLLSRIFSNLTNNICKYADIDEQVVMETVYSKNIFEICISNTVCKEKSLLESTGLGLKNVELLMRRMHGRAIYETKEYCYYVKLRFPITN</sequence>
<proteinExistence type="predicted"/>
<dbReference type="OrthoDB" id="9792991at2"/>
<evidence type="ECO:0000313" key="21">
    <source>
        <dbReference type="Proteomes" id="UP000095673"/>
    </source>
</evidence>
<dbReference type="EMBL" id="JAJCJQ010000004">
    <property type="protein sequence ID" value="MCB6960170.1"/>
    <property type="molecule type" value="Genomic_DNA"/>
</dbReference>
<organism evidence="16 21">
    <name type="scientific">Agathobacter rectalis</name>
    <dbReference type="NCBI Taxonomy" id="39491"/>
    <lineage>
        <taxon>Bacteria</taxon>
        <taxon>Bacillati</taxon>
        <taxon>Bacillota</taxon>
        <taxon>Clostridia</taxon>
        <taxon>Lachnospirales</taxon>
        <taxon>Lachnospiraceae</taxon>
        <taxon>Agathobacter</taxon>
    </lineage>
</organism>
<comment type="subcellular location">
    <subcellularLocation>
        <location evidence="2">Cell membrane</location>
        <topology evidence="2">Multi-pass membrane protein</topology>
    </subcellularLocation>
</comment>
<feature type="transmembrane region" description="Helical" evidence="14">
    <location>
        <begin position="12"/>
        <end position="33"/>
    </location>
</feature>
<evidence type="ECO:0000256" key="3">
    <source>
        <dbReference type="ARBA" id="ARBA00012438"/>
    </source>
</evidence>
<feature type="domain" description="Histidine kinase" evidence="15">
    <location>
        <begin position="198"/>
        <end position="396"/>
    </location>
</feature>
<evidence type="ECO:0000256" key="6">
    <source>
        <dbReference type="ARBA" id="ARBA00022679"/>
    </source>
</evidence>
<evidence type="ECO:0000256" key="11">
    <source>
        <dbReference type="ARBA" id="ARBA00022989"/>
    </source>
</evidence>
<dbReference type="Gene3D" id="3.30.565.10">
    <property type="entry name" value="Histidine kinase-like ATPase, C-terminal domain"/>
    <property type="match status" value="1"/>
</dbReference>
<dbReference type="GO" id="GO:0005524">
    <property type="term" value="F:ATP binding"/>
    <property type="evidence" value="ECO:0007669"/>
    <property type="project" value="UniProtKB-KW"/>
</dbReference>
<evidence type="ECO:0000259" key="15">
    <source>
        <dbReference type="PROSITE" id="PS50109"/>
    </source>
</evidence>
<keyword evidence="10" id="KW-0067">ATP-binding</keyword>
<dbReference type="Proteomes" id="UP000095673">
    <property type="component" value="Unassembled WGS sequence"/>
</dbReference>
<evidence type="ECO:0000256" key="13">
    <source>
        <dbReference type="ARBA" id="ARBA00023136"/>
    </source>
</evidence>
<dbReference type="EMBL" id="JAJFBX010000025">
    <property type="protein sequence ID" value="MCC2748082.1"/>
    <property type="molecule type" value="Genomic_DNA"/>
</dbReference>
<dbReference type="SUPFAM" id="SSF55874">
    <property type="entry name" value="ATPase domain of HSP90 chaperone/DNA topoisomerase II/histidine kinase"/>
    <property type="match status" value="1"/>
</dbReference>
<reference evidence="16 21" key="1">
    <citation type="submission" date="2015-09" db="EMBL/GenBank/DDBJ databases">
        <authorList>
            <consortium name="Pathogen Informatics"/>
        </authorList>
    </citation>
    <scope>NUCLEOTIDE SEQUENCE [LARGE SCALE GENOMIC DNA]</scope>
    <source>
        <strain evidence="16 21">2789STDY5834968</strain>
    </source>
</reference>
<gene>
    <name evidence="20" type="ORF">DW001_11425</name>
    <name evidence="16" type="ORF">ERS852580_02679</name>
    <name evidence="17" type="ORF">LIZ56_05180</name>
    <name evidence="18" type="ORF">LIZ82_04600</name>
    <name evidence="19" type="ORF">LK487_13800</name>
</gene>
<keyword evidence="4" id="KW-1003">Cell membrane</keyword>
<dbReference type="Proteomes" id="UP001197684">
    <property type="component" value="Unassembled WGS sequence"/>
</dbReference>
<dbReference type="PROSITE" id="PS50109">
    <property type="entry name" value="HIS_KIN"/>
    <property type="match status" value="1"/>
</dbReference>
<dbReference type="GO" id="GO:0005886">
    <property type="term" value="C:plasma membrane"/>
    <property type="evidence" value="ECO:0007669"/>
    <property type="project" value="UniProtKB-SubCell"/>
</dbReference>
<dbReference type="EC" id="2.7.13.3" evidence="3"/>
<dbReference type="EMBL" id="JAJCJK010000005">
    <property type="protein sequence ID" value="MCB6937806.1"/>
    <property type="molecule type" value="Genomic_DNA"/>
</dbReference>
<evidence type="ECO:0000313" key="22">
    <source>
        <dbReference type="Proteomes" id="UP000266698"/>
    </source>
</evidence>
<dbReference type="Proteomes" id="UP001197741">
    <property type="component" value="Unassembled WGS sequence"/>
</dbReference>
<feature type="transmembrane region" description="Helical" evidence="14">
    <location>
        <begin position="143"/>
        <end position="164"/>
    </location>
</feature>
<protein>
    <recommendedName>
        <fullName evidence="3">histidine kinase</fullName>
        <ecNumber evidence="3">2.7.13.3</ecNumber>
    </recommendedName>
</protein>
<evidence type="ECO:0000256" key="8">
    <source>
        <dbReference type="ARBA" id="ARBA00022741"/>
    </source>
</evidence>
<dbReference type="RefSeq" id="WP_055238524.1">
    <property type="nucleotide sequence ID" value="NZ_CYXM01000014.1"/>
</dbReference>
<reference evidence="20 22" key="2">
    <citation type="submission" date="2018-08" db="EMBL/GenBank/DDBJ databases">
        <title>A genome reference for cultivated species of the human gut microbiota.</title>
        <authorList>
            <person name="Zou Y."/>
            <person name="Xue W."/>
            <person name="Luo G."/>
        </authorList>
    </citation>
    <scope>NUCLEOTIDE SEQUENCE [LARGE SCALE GENOMIC DNA]</scope>
    <source>
        <strain evidence="20 22">AF36-2BH</strain>
    </source>
</reference>
<name>A0A173V9U1_9FIRM</name>
<dbReference type="PANTHER" id="PTHR45528:SF1">
    <property type="entry name" value="SENSOR HISTIDINE KINASE CPXA"/>
    <property type="match status" value="1"/>
</dbReference>
<dbReference type="Gene3D" id="1.10.287.130">
    <property type="match status" value="1"/>
</dbReference>